<feature type="compositionally biased region" description="Polar residues" evidence="1">
    <location>
        <begin position="331"/>
        <end position="348"/>
    </location>
</feature>
<feature type="transmembrane region" description="Helical" evidence="2">
    <location>
        <begin position="38"/>
        <end position="59"/>
    </location>
</feature>
<feature type="transmembrane region" description="Helical" evidence="2">
    <location>
        <begin position="192"/>
        <end position="211"/>
    </location>
</feature>
<dbReference type="PANTHER" id="PTHR32251:SF15">
    <property type="entry name" value="3-OXO-5-ALPHA-STEROID 4-DEHYDROGENASE (DUF1295)"/>
    <property type="match status" value="1"/>
</dbReference>
<keyword evidence="4" id="KW-1185">Reference proteome</keyword>
<dbReference type="Gene3D" id="1.20.120.1630">
    <property type="match status" value="1"/>
</dbReference>
<comment type="caution">
    <text evidence="3">The sequence shown here is derived from an EMBL/GenBank/DDBJ whole genome shotgun (WGS) entry which is preliminary data.</text>
</comment>
<dbReference type="PANTHER" id="PTHR32251">
    <property type="entry name" value="3-OXO-5-ALPHA-STEROID 4-DEHYDROGENASE"/>
    <property type="match status" value="1"/>
</dbReference>
<name>A0AAN6MYQ3_9PEZI</name>
<proteinExistence type="predicted"/>
<dbReference type="Proteomes" id="UP001303473">
    <property type="component" value="Unassembled WGS sequence"/>
</dbReference>
<feature type="transmembrane region" description="Helical" evidence="2">
    <location>
        <begin position="223"/>
        <end position="245"/>
    </location>
</feature>
<evidence type="ECO:0000256" key="2">
    <source>
        <dbReference type="SAM" id="Phobius"/>
    </source>
</evidence>
<dbReference type="AlphaFoldDB" id="A0AAN6MYQ3"/>
<dbReference type="GO" id="GO:0016020">
    <property type="term" value="C:membrane"/>
    <property type="evidence" value="ECO:0007669"/>
    <property type="project" value="TreeGrafter"/>
</dbReference>
<feature type="transmembrane region" description="Helical" evidence="2">
    <location>
        <begin position="106"/>
        <end position="126"/>
    </location>
</feature>
<reference evidence="4" key="1">
    <citation type="journal article" date="2023" name="Mol. Phylogenet. Evol.">
        <title>Genome-scale phylogeny and comparative genomics of the fungal order Sordariales.</title>
        <authorList>
            <person name="Hensen N."/>
            <person name="Bonometti L."/>
            <person name="Westerberg I."/>
            <person name="Brannstrom I.O."/>
            <person name="Guillou S."/>
            <person name="Cros-Aarteil S."/>
            <person name="Calhoun S."/>
            <person name="Haridas S."/>
            <person name="Kuo A."/>
            <person name="Mondo S."/>
            <person name="Pangilinan J."/>
            <person name="Riley R."/>
            <person name="LaButti K."/>
            <person name="Andreopoulos B."/>
            <person name="Lipzen A."/>
            <person name="Chen C."/>
            <person name="Yan M."/>
            <person name="Daum C."/>
            <person name="Ng V."/>
            <person name="Clum A."/>
            <person name="Steindorff A."/>
            <person name="Ohm R.A."/>
            <person name="Martin F."/>
            <person name="Silar P."/>
            <person name="Natvig D.O."/>
            <person name="Lalanne C."/>
            <person name="Gautier V."/>
            <person name="Ament-Velasquez S.L."/>
            <person name="Kruys A."/>
            <person name="Hutchinson M.I."/>
            <person name="Powell A.J."/>
            <person name="Barry K."/>
            <person name="Miller A.N."/>
            <person name="Grigoriev I.V."/>
            <person name="Debuchy R."/>
            <person name="Gladieux P."/>
            <person name="Hiltunen Thoren M."/>
            <person name="Johannesson H."/>
        </authorList>
    </citation>
    <scope>NUCLEOTIDE SEQUENCE [LARGE SCALE GENOMIC DNA]</scope>
    <source>
        <strain evidence="4">CBS 340.73</strain>
    </source>
</reference>
<accession>A0AAN6MYQ3</accession>
<evidence type="ECO:0000313" key="3">
    <source>
        <dbReference type="EMBL" id="KAK3934948.1"/>
    </source>
</evidence>
<gene>
    <name evidence="3" type="ORF">QBC46DRAFT_398610</name>
</gene>
<feature type="transmembrane region" description="Helical" evidence="2">
    <location>
        <begin position="146"/>
        <end position="164"/>
    </location>
</feature>
<keyword evidence="2" id="KW-0812">Transmembrane</keyword>
<keyword evidence="2" id="KW-0472">Membrane</keyword>
<evidence type="ECO:0008006" key="5">
    <source>
        <dbReference type="Google" id="ProtNLM"/>
    </source>
</evidence>
<protein>
    <recommendedName>
        <fullName evidence="5">Steroid 5-alpha reductase C-terminal domain-containing protein</fullName>
    </recommendedName>
</protein>
<feature type="region of interest" description="Disordered" evidence="1">
    <location>
        <begin position="324"/>
        <end position="348"/>
    </location>
</feature>
<dbReference type="InterPro" id="IPR010721">
    <property type="entry name" value="UstE-like"/>
</dbReference>
<organism evidence="3 4">
    <name type="scientific">Diplogelasinospora grovesii</name>
    <dbReference type="NCBI Taxonomy" id="303347"/>
    <lineage>
        <taxon>Eukaryota</taxon>
        <taxon>Fungi</taxon>
        <taxon>Dikarya</taxon>
        <taxon>Ascomycota</taxon>
        <taxon>Pezizomycotina</taxon>
        <taxon>Sordariomycetes</taxon>
        <taxon>Sordariomycetidae</taxon>
        <taxon>Sordariales</taxon>
        <taxon>Diplogelasinosporaceae</taxon>
        <taxon>Diplogelasinospora</taxon>
    </lineage>
</organism>
<evidence type="ECO:0000313" key="4">
    <source>
        <dbReference type="Proteomes" id="UP001303473"/>
    </source>
</evidence>
<feature type="transmembrane region" description="Helical" evidence="2">
    <location>
        <begin position="12"/>
        <end position="31"/>
    </location>
</feature>
<dbReference type="PROSITE" id="PS50244">
    <property type="entry name" value="S5A_REDUCTASE"/>
    <property type="match status" value="1"/>
</dbReference>
<dbReference type="Pfam" id="PF06966">
    <property type="entry name" value="DUF1295"/>
    <property type="match status" value="1"/>
</dbReference>
<dbReference type="EMBL" id="MU853950">
    <property type="protein sequence ID" value="KAK3934948.1"/>
    <property type="molecule type" value="Genomic_DNA"/>
</dbReference>
<feature type="transmembrane region" description="Helical" evidence="2">
    <location>
        <begin position="65"/>
        <end position="85"/>
    </location>
</feature>
<evidence type="ECO:0000256" key="1">
    <source>
        <dbReference type="SAM" id="MobiDB-lite"/>
    </source>
</evidence>
<sequence>MGTVHVLDDYYLAITAIITVAYQLFFFGIAWNYKFDKVTDVAGGTNFALLAIITLALSGQSDPRQIIVSLFMIFWAARLSAFLLYRVIKTGKDDRFDDKRDKFFSFLGFWIFQMLWVWIVSLPVTVLNSPNVRKYPQHAFGTGRDVAGIILFLIGFITESVADVQRYLFRKSHDKAAVCDTGFFYYSRHPNYFGEIIIQFSLYMIAVSAAADGYVEGQAKKALYATILGPIFLTTLLMFVSGMNLSERPGAKKRFERGVNWVAYERYLNRTSILIPFPPSTYERFPTWIKRTLFLEFPLYVFDPTVHSDAVKALHSGEIGGLRPSSEGLVSGQQSQNTGYGTTNTNRA</sequence>
<keyword evidence="2" id="KW-1133">Transmembrane helix</keyword>